<sequence length="581" mass="66609">MMNILKIIVVFLLLGSSTSMQSQIKKSQLTEAFNTSVPQEKTIIQTNTDLLLTGEYLYYKIYCLNKNDGAYSKISKLAYVELVGANSTIIFKHKLKLENSSAQGDFFIPSTVLTGNYKLLVYTNWSKNKAYNSFYEHDIYILNPFTTETQKIASSKAKINTVLVKQSNSANDTLNDLQELKLSTNKPVYSTREKGTIILTSDNYKKYRGSYSLSIRKLDSIHIIRDFTSKSNNIKKQGDTFYLPEIRGEIISGKIKGVNGASIENISVALSIPGKDYVFKLVQTNSQGQFFFNISENYDTSTAVIQVQEANKQHYELVIDKKEMNDFSRLNFSALELNPDIKPWLELRSVRSQIENAYYNVKSDSVFQTNYNLEPFFYPIATTYVLDEYTRFNSVKETFVEIINTASLIKKDGKYKFMFSNSENSETIDVSNLTPLILVDGLLIHDNEEIVSYNPKNIESISVVNRNYIYGSKLFGGIIAFATKKGDFKNFKNSKPFKMFELKRPLNNKRYFMPNYDKKLERIPDFRNQLLWAPNIQLNEDEVIVDFFTSDNIGKYEVKLEGYTTEGAYVLNTKSITVLNK</sequence>
<dbReference type="RefSeq" id="WP_186557885.1">
    <property type="nucleotide sequence ID" value="NZ_JACNMF010000001.1"/>
</dbReference>
<reference evidence="2" key="1">
    <citation type="submission" date="2020-08" db="EMBL/GenBank/DDBJ databases">
        <title>Hyunsoonleella sp. strain SJ7 genome sequencing and assembly.</title>
        <authorList>
            <person name="Kim I."/>
        </authorList>
    </citation>
    <scope>NUCLEOTIDE SEQUENCE</scope>
    <source>
        <strain evidence="2">SJ7</strain>
    </source>
</reference>
<keyword evidence="1" id="KW-0732">Signal</keyword>
<dbReference type="Proteomes" id="UP000656244">
    <property type="component" value="Unassembled WGS sequence"/>
</dbReference>
<evidence type="ECO:0000256" key="1">
    <source>
        <dbReference type="SAM" id="SignalP"/>
    </source>
</evidence>
<comment type="caution">
    <text evidence="2">The sequence shown here is derived from an EMBL/GenBank/DDBJ whole genome shotgun (WGS) entry which is preliminary data.</text>
</comment>
<accession>A0A923H713</accession>
<organism evidence="2 3">
    <name type="scientific">Hyunsoonleella aquatilis</name>
    <dbReference type="NCBI Taxonomy" id="2762758"/>
    <lineage>
        <taxon>Bacteria</taxon>
        <taxon>Pseudomonadati</taxon>
        <taxon>Bacteroidota</taxon>
        <taxon>Flavobacteriia</taxon>
        <taxon>Flavobacteriales</taxon>
        <taxon>Flavobacteriaceae</taxon>
    </lineage>
</organism>
<name>A0A923H713_9FLAO</name>
<evidence type="ECO:0000313" key="3">
    <source>
        <dbReference type="Proteomes" id="UP000656244"/>
    </source>
</evidence>
<proteinExistence type="predicted"/>
<dbReference type="AlphaFoldDB" id="A0A923H713"/>
<feature type="chain" id="PRO_5037633418" description="TonB-dependent receptor plug domain-containing protein" evidence="1">
    <location>
        <begin position="23"/>
        <end position="581"/>
    </location>
</feature>
<evidence type="ECO:0000313" key="2">
    <source>
        <dbReference type="EMBL" id="MBC3756865.1"/>
    </source>
</evidence>
<evidence type="ECO:0008006" key="4">
    <source>
        <dbReference type="Google" id="ProtNLM"/>
    </source>
</evidence>
<gene>
    <name evidence="2" type="ORF">H7U19_00520</name>
</gene>
<feature type="signal peptide" evidence="1">
    <location>
        <begin position="1"/>
        <end position="22"/>
    </location>
</feature>
<keyword evidence="3" id="KW-1185">Reference proteome</keyword>
<dbReference type="Gene3D" id="2.60.40.1930">
    <property type="match status" value="1"/>
</dbReference>
<dbReference type="EMBL" id="JACNMF010000001">
    <property type="protein sequence ID" value="MBC3756865.1"/>
    <property type="molecule type" value="Genomic_DNA"/>
</dbReference>
<protein>
    <recommendedName>
        <fullName evidence="4">TonB-dependent receptor plug domain-containing protein</fullName>
    </recommendedName>
</protein>